<protein>
    <submittedName>
        <fullName evidence="2">Putative rRNA methylase</fullName>
    </submittedName>
</protein>
<proteinExistence type="predicted"/>
<feature type="compositionally biased region" description="Gly residues" evidence="1">
    <location>
        <begin position="186"/>
        <end position="205"/>
    </location>
</feature>
<dbReference type="GO" id="GO:0032259">
    <property type="term" value="P:methylation"/>
    <property type="evidence" value="ECO:0007669"/>
    <property type="project" value="UniProtKB-KW"/>
</dbReference>
<reference evidence="2" key="1">
    <citation type="submission" date="2020-02" db="EMBL/GenBank/DDBJ databases">
        <authorList>
            <person name="Meier V. D."/>
        </authorList>
    </citation>
    <scope>NUCLEOTIDE SEQUENCE</scope>
    <source>
        <strain evidence="2">AVDCRST_MAG83</strain>
    </source>
</reference>
<feature type="region of interest" description="Disordered" evidence="1">
    <location>
        <begin position="1"/>
        <end position="44"/>
    </location>
</feature>
<dbReference type="EMBL" id="CADCTE010000122">
    <property type="protein sequence ID" value="CAA9251614.1"/>
    <property type="molecule type" value="Genomic_DNA"/>
</dbReference>
<feature type="non-terminal residue" evidence="2">
    <location>
        <position position="1"/>
    </location>
</feature>
<keyword evidence="2" id="KW-0489">Methyltransferase</keyword>
<evidence type="ECO:0000256" key="1">
    <source>
        <dbReference type="SAM" id="MobiDB-lite"/>
    </source>
</evidence>
<feature type="compositionally biased region" description="Low complexity" evidence="1">
    <location>
        <begin position="169"/>
        <end position="185"/>
    </location>
</feature>
<feature type="compositionally biased region" description="Basic residues" evidence="1">
    <location>
        <begin position="223"/>
        <end position="237"/>
    </location>
</feature>
<feature type="region of interest" description="Disordered" evidence="1">
    <location>
        <begin position="62"/>
        <end position="268"/>
    </location>
</feature>
<name>A0A6J4IJA6_9MICC</name>
<sequence>GPDPARGPGGPAHLGLPQPHRHPAPPPPRTRQRPVHRRELQGAAACHRCRALAAVLLPCREVAAGPFGPPRPVPGGSGVSRRRVHARGDHRLPPPPGSPGRHEPSGPEDPRRGPRRGPQGRGARGHGRPHQPRGALQVRRGAGHRRGPHQPPVRRPALPPGHPREHGQRLPGALGPPHGLARAAGGPPGGGVHRRGAGPGTGLGARTGRRNGRARAAGAGPRHGGRGPLRRCPRRGRPVPQDPHARRSGFAQCGRGGRRRLLGVPLPL</sequence>
<accession>A0A6J4IJA6</accession>
<gene>
    <name evidence="2" type="ORF">AVDCRST_MAG83-2214</name>
</gene>
<feature type="non-terminal residue" evidence="2">
    <location>
        <position position="268"/>
    </location>
</feature>
<organism evidence="2">
    <name type="scientific">uncultured Arthrobacter sp</name>
    <dbReference type="NCBI Taxonomy" id="114050"/>
    <lineage>
        <taxon>Bacteria</taxon>
        <taxon>Bacillati</taxon>
        <taxon>Actinomycetota</taxon>
        <taxon>Actinomycetes</taxon>
        <taxon>Micrococcales</taxon>
        <taxon>Micrococcaceae</taxon>
        <taxon>Arthrobacter</taxon>
        <taxon>environmental samples</taxon>
    </lineage>
</organism>
<dbReference type="GO" id="GO:0008168">
    <property type="term" value="F:methyltransferase activity"/>
    <property type="evidence" value="ECO:0007669"/>
    <property type="project" value="UniProtKB-KW"/>
</dbReference>
<evidence type="ECO:0000313" key="2">
    <source>
        <dbReference type="EMBL" id="CAA9251614.1"/>
    </source>
</evidence>
<feature type="compositionally biased region" description="Basic and acidic residues" evidence="1">
    <location>
        <begin position="100"/>
        <end position="112"/>
    </location>
</feature>
<feature type="compositionally biased region" description="Pro residues" evidence="1">
    <location>
        <begin position="149"/>
        <end position="161"/>
    </location>
</feature>
<keyword evidence="2" id="KW-0808">Transferase</keyword>
<dbReference type="AlphaFoldDB" id="A0A6J4IJA6"/>